<dbReference type="GO" id="GO:0051301">
    <property type="term" value="P:cell division"/>
    <property type="evidence" value="ECO:0007669"/>
    <property type="project" value="UniProtKB-KW"/>
</dbReference>
<evidence type="ECO:0000256" key="4">
    <source>
        <dbReference type="ARBA" id="ARBA00022618"/>
    </source>
</evidence>
<dbReference type="Pfam" id="PF13103">
    <property type="entry name" value="TonB_2"/>
    <property type="match status" value="1"/>
</dbReference>
<dbReference type="Gene3D" id="3.30.420.270">
    <property type="match status" value="1"/>
</dbReference>
<evidence type="ECO:0000313" key="11">
    <source>
        <dbReference type="EMBL" id="KAJ9631476.1"/>
    </source>
</evidence>
<dbReference type="GO" id="GO:0005886">
    <property type="term" value="C:plasma membrane"/>
    <property type="evidence" value="ECO:0007669"/>
    <property type="project" value="UniProtKB-SubCell"/>
</dbReference>
<dbReference type="NCBIfam" id="TIGR02801">
    <property type="entry name" value="tolR"/>
    <property type="match status" value="1"/>
</dbReference>
<dbReference type="InterPro" id="IPR014161">
    <property type="entry name" value="Tol-Pal_TolA"/>
</dbReference>
<comment type="caution">
    <text evidence="11">The sequence shown here is derived from an EMBL/GenBank/DDBJ whole genome shotgun (WGS) entry which is preliminary data.</text>
</comment>
<protein>
    <submittedName>
        <fullName evidence="11">Uncharacterized protein</fullName>
    </submittedName>
</protein>
<gene>
    <name evidence="11" type="ORF">H2204_007921</name>
</gene>
<feature type="compositionally biased region" description="Pro residues" evidence="9">
    <location>
        <begin position="204"/>
        <end position="225"/>
    </location>
</feature>
<evidence type="ECO:0000256" key="8">
    <source>
        <dbReference type="ARBA" id="ARBA00023306"/>
    </source>
</evidence>
<accession>A0AA38Y0N0</accession>
<evidence type="ECO:0000256" key="10">
    <source>
        <dbReference type="SAM" id="Phobius"/>
    </source>
</evidence>
<name>A0AA38Y0N0_9EURO</name>
<dbReference type="SUPFAM" id="SSF74653">
    <property type="entry name" value="TolA/TonB C-terminal domain"/>
    <property type="match status" value="1"/>
</dbReference>
<dbReference type="PANTHER" id="PTHR30558">
    <property type="entry name" value="EXBD MEMBRANE COMPONENT OF PMF-DRIVEN MACROMOLECULE IMPORT SYSTEM"/>
    <property type="match status" value="1"/>
</dbReference>
<dbReference type="Gene3D" id="3.30.1150.10">
    <property type="match status" value="1"/>
</dbReference>
<dbReference type="GO" id="GO:0043213">
    <property type="term" value="P:bacteriocin transport"/>
    <property type="evidence" value="ECO:0007669"/>
    <property type="project" value="InterPro"/>
</dbReference>
<dbReference type="PANTHER" id="PTHR30558:SF7">
    <property type="entry name" value="TOL-PAL SYSTEM PROTEIN TOLR"/>
    <property type="match status" value="1"/>
</dbReference>
<keyword evidence="8" id="KW-0131">Cell cycle</keyword>
<dbReference type="GO" id="GO:0015031">
    <property type="term" value="P:protein transport"/>
    <property type="evidence" value="ECO:0007669"/>
    <property type="project" value="InterPro"/>
</dbReference>
<keyword evidence="5 10" id="KW-0812">Transmembrane</keyword>
<keyword evidence="7 10" id="KW-0472">Membrane</keyword>
<evidence type="ECO:0000256" key="1">
    <source>
        <dbReference type="ARBA" id="ARBA00004162"/>
    </source>
</evidence>
<dbReference type="Pfam" id="PF02472">
    <property type="entry name" value="ExbD"/>
    <property type="match status" value="1"/>
</dbReference>
<reference evidence="11" key="1">
    <citation type="submission" date="2022-10" db="EMBL/GenBank/DDBJ databases">
        <title>Culturing micro-colonial fungi from biological soil crusts in the Mojave desert and describing Neophaeococcomyces mojavensis, and introducing the new genera and species Taxawa tesnikishii.</title>
        <authorList>
            <person name="Kurbessoian T."/>
            <person name="Stajich J.E."/>
        </authorList>
    </citation>
    <scope>NUCLEOTIDE SEQUENCE</scope>
    <source>
        <strain evidence="11">TK_35</strain>
    </source>
</reference>
<organism evidence="11">
    <name type="scientific">Knufia peltigerae</name>
    <dbReference type="NCBI Taxonomy" id="1002370"/>
    <lineage>
        <taxon>Eukaryota</taxon>
        <taxon>Fungi</taxon>
        <taxon>Dikarya</taxon>
        <taxon>Ascomycota</taxon>
        <taxon>Pezizomycotina</taxon>
        <taxon>Eurotiomycetes</taxon>
        <taxon>Chaetothyriomycetidae</taxon>
        <taxon>Chaetothyriales</taxon>
        <taxon>Trichomeriaceae</taxon>
        <taxon>Knufia</taxon>
    </lineage>
</organism>
<dbReference type="InterPro" id="IPR003400">
    <property type="entry name" value="ExbD"/>
</dbReference>
<dbReference type="AlphaFoldDB" id="A0AA38Y0N0"/>
<dbReference type="EMBL" id="JAPDRN010000056">
    <property type="protein sequence ID" value="KAJ9631476.1"/>
    <property type="molecule type" value="Genomic_DNA"/>
</dbReference>
<evidence type="ECO:0000256" key="3">
    <source>
        <dbReference type="ARBA" id="ARBA00022519"/>
    </source>
</evidence>
<keyword evidence="2" id="KW-1003">Cell membrane</keyword>
<comment type="subcellular location">
    <subcellularLocation>
        <location evidence="1">Cell membrane</location>
        <topology evidence="1">Single-pass membrane protein</topology>
    </subcellularLocation>
</comment>
<dbReference type="InterPro" id="IPR014168">
    <property type="entry name" value="Tol-Pal_TolR"/>
</dbReference>
<feature type="compositionally biased region" description="Low complexity" evidence="9">
    <location>
        <begin position="232"/>
        <end position="248"/>
    </location>
</feature>
<sequence>MSAAIGRRKRRKLKSEINVVPYIDVMLVLLIIFMVTAPMLTLTFDVDLPNSNAKALESKQDPLIVSVRQDGQLSLKLPDAKEPTAVTAEELQGHLSGIAAQDKDVRVIVAADRAVAYEKVIAAMDVIKRAHVDKEPGWGQPLLLAVLVHLLVALIFIGAWLWSPQRNTDAAAGDPSVEASLALSASEAAAARQALRQSEKLEDLPPPVAEPIPVPEDTIPPPQPIEEPRPQDAPTPQQQQAQERVAQPDTKDQDAVSALAISQEKAKQEQEAKRRQEQIDLTERKRQEEAEQKLRLAKQQEADAKKKQAEQERLAADKAEAEKQKKIADIRARREQAEKEAKLAEQKLRQVAAARNAAGTAAAGASGAAQPAAGGGGSSDDLSAKYAAAIQAKVLAQWVRPDSVPLGQRCQITINQLPGGTVRSATVSAGCPFDEAGKRSIEAAVLNAQPLPYRGFEQVFARTINFTFTAQDR</sequence>
<feature type="region of interest" description="Disordered" evidence="9">
    <location>
        <begin position="194"/>
        <end position="341"/>
    </location>
</feature>
<keyword evidence="4" id="KW-0132">Cell division</keyword>
<evidence type="ECO:0000256" key="2">
    <source>
        <dbReference type="ARBA" id="ARBA00022475"/>
    </source>
</evidence>
<evidence type="ECO:0000256" key="7">
    <source>
        <dbReference type="ARBA" id="ARBA00023136"/>
    </source>
</evidence>
<feature type="compositionally biased region" description="Basic and acidic residues" evidence="9">
    <location>
        <begin position="264"/>
        <end position="341"/>
    </location>
</feature>
<evidence type="ECO:0000256" key="9">
    <source>
        <dbReference type="SAM" id="MobiDB-lite"/>
    </source>
</evidence>
<feature type="transmembrane region" description="Helical" evidence="10">
    <location>
        <begin position="142"/>
        <end position="162"/>
    </location>
</feature>
<feature type="transmembrane region" description="Helical" evidence="10">
    <location>
        <begin position="21"/>
        <end position="44"/>
    </location>
</feature>
<evidence type="ECO:0000256" key="6">
    <source>
        <dbReference type="ARBA" id="ARBA00022989"/>
    </source>
</evidence>
<keyword evidence="6 10" id="KW-1133">Transmembrane helix</keyword>
<dbReference type="GO" id="GO:0019534">
    <property type="term" value="F:toxin transmembrane transporter activity"/>
    <property type="evidence" value="ECO:0007669"/>
    <property type="project" value="InterPro"/>
</dbReference>
<keyword evidence="3" id="KW-0997">Cell inner membrane</keyword>
<dbReference type="NCBIfam" id="TIGR02794">
    <property type="entry name" value="tolA_full"/>
    <property type="match status" value="1"/>
</dbReference>
<evidence type="ECO:0000256" key="5">
    <source>
        <dbReference type="ARBA" id="ARBA00022692"/>
    </source>
</evidence>
<proteinExistence type="predicted"/>